<dbReference type="PANTHER" id="PTHR42891">
    <property type="entry name" value="D-GLYCERO-BETA-D-MANNO-HEPTOSE-1,7-BISPHOSPHATE 7-PHOSPHATASE"/>
    <property type="match status" value="1"/>
</dbReference>
<dbReference type="InterPro" id="IPR006549">
    <property type="entry name" value="HAD-SF_hydro_IIIA"/>
</dbReference>
<evidence type="ECO:0000313" key="10">
    <source>
        <dbReference type="Proteomes" id="UP000242502"/>
    </source>
</evidence>
<dbReference type="InterPro" id="IPR004446">
    <property type="entry name" value="Heptose_bisP_phosphatase"/>
</dbReference>
<dbReference type="GO" id="GO:0005737">
    <property type="term" value="C:cytoplasm"/>
    <property type="evidence" value="ECO:0007669"/>
    <property type="project" value="UniProtKB-SubCell"/>
</dbReference>
<keyword evidence="5 7" id="KW-0119">Carbohydrate metabolism</keyword>
<feature type="binding site" evidence="8">
    <location>
        <position position="99"/>
    </location>
    <ligand>
        <name>Zn(2+)</name>
        <dbReference type="ChEBI" id="CHEBI:29105"/>
    </ligand>
</feature>
<comment type="caution">
    <text evidence="9">The sequence shown here is derived from an EMBL/GenBank/DDBJ whole genome shotgun (WGS) entry which is preliminary data.</text>
</comment>
<feature type="binding site" evidence="8">
    <location>
        <position position="89"/>
    </location>
    <ligand>
        <name>Zn(2+)</name>
        <dbReference type="ChEBI" id="CHEBI:29105"/>
    </ligand>
</feature>
<evidence type="ECO:0000256" key="4">
    <source>
        <dbReference type="ARBA" id="ARBA00022801"/>
    </source>
</evidence>
<dbReference type="InterPro" id="IPR036412">
    <property type="entry name" value="HAD-like_sf"/>
</dbReference>
<dbReference type="Gene3D" id="3.40.50.1000">
    <property type="entry name" value="HAD superfamily/HAD-like"/>
    <property type="match status" value="1"/>
</dbReference>
<dbReference type="GO" id="GO:0046872">
    <property type="term" value="F:metal ion binding"/>
    <property type="evidence" value="ECO:0007669"/>
    <property type="project" value="UniProtKB-KW"/>
</dbReference>
<gene>
    <name evidence="9" type="ORF">AB835_05255</name>
</gene>
<name>A0A1D2QRI9_9GAMM</name>
<dbReference type="Proteomes" id="UP000242502">
    <property type="component" value="Unassembled WGS sequence"/>
</dbReference>
<evidence type="ECO:0000256" key="1">
    <source>
        <dbReference type="ARBA" id="ARBA00004496"/>
    </source>
</evidence>
<dbReference type="PANTHER" id="PTHR42891:SF1">
    <property type="entry name" value="D-GLYCERO-BETA-D-MANNO-HEPTOSE-1,7-BISPHOSPHATE 7-PHOSPHATASE"/>
    <property type="match status" value="1"/>
</dbReference>
<keyword evidence="8" id="KW-0862">Zinc</keyword>
<keyword evidence="3 8" id="KW-0479">Metal-binding</keyword>
<dbReference type="EMBL" id="MDLC01000013">
    <property type="protein sequence ID" value="ODS24140.1"/>
    <property type="molecule type" value="Genomic_DNA"/>
</dbReference>
<dbReference type="PIRSF" id="PIRSF004682">
    <property type="entry name" value="GmhB"/>
    <property type="match status" value="1"/>
</dbReference>
<feature type="binding site" evidence="8">
    <location>
        <position position="9"/>
    </location>
    <ligand>
        <name>Mg(2+)</name>
        <dbReference type="ChEBI" id="CHEBI:18420"/>
    </ligand>
</feature>
<feature type="binding site" evidence="8">
    <location>
        <position position="126"/>
    </location>
    <ligand>
        <name>Mg(2+)</name>
        <dbReference type="ChEBI" id="CHEBI:18420"/>
    </ligand>
</feature>
<organism evidence="9 10">
    <name type="scientific">Candidatus Endobugula sertula</name>
    <name type="common">Bugula neritina bacterial symbiont</name>
    <dbReference type="NCBI Taxonomy" id="62101"/>
    <lineage>
        <taxon>Bacteria</taxon>
        <taxon>Pseudomonadati</taxon>
        <taxon>Pseudomonadota</taxon>
        <taxon>Gammaproteobacteria</taxon>
        <taxon>Cellvibrionales</taxon>
        <taxon>Cellvibrionaceae</taxon>
        <taxon>Candidatus Endobugula</taxon>
    </lineage>
</organism>
<keyword evidence="2 7" id="KW-0963">Cytoplasm</keyword>
<comment type="cofactor">
    <cofactor evidence="8">
        <name>Mg(2+)</name>
        <dbReference type="ChEBI" id="CHEBI:18420"/>
    </cofactor>
</comment>
<dbReference type="InterPro" id="IPR006543">
    <property type="entry name" value="Histidinol-phos"/>
</dbReference>
<dbReference type="STRING" id="62101.AB835_05255"/>
<dbReference type="EC" id="3.1.3.-" evidence="7"/>
<dbReference type="InterPro" id="IPR023214">
    <property type="entry name" value="HAD_sf"/>
</dbReference>
<dbReference type="GO" id="GO:0005975">
    <property type="term" value="P:carbohydrate metabolic process"/>
    <property type="evidence" value="ECO:0007669"/>
    <property type="project" value="InterPro"/>
</dbReference>
<dbReference type="GO" id="GO:0016791">
    <property type="term" value="F:phosphatase activity"/>
    <property type="evidence" value="ECO:0007669"/>
    <property type="project" value="InterPro"/>
</dbReference>
<evidence type="ECO:0000313" key="9">
    <source>
        <dbReference type="EMBL" id="ODS24140.1"/>
    </source>
</evidence>
<evidence type="ECO:0000256" key="7">
    <source>
        <dbReference type="PIRNR" id="PIRNR004682"/>
    </source>
</evidence>
<comment type="subcellular location">
    <subcellularLocation>
        <location evidence="1 7">Cytoplasm</location>
    </subcellularLocation>
</comment>
<feature type="binding site" evidence="8">
    <location>
        <position position="91"/>
    </location>
    <ligand>
        <name>Zn(2+)</name>
        <dbReference type="ChEBI" id="CHEBI:29105"/>
    </ligand>
</feature>
<proteinExistence type="inferred from homology"/>
<sequence length="158" mass="17296">MKPLFISRDGVINKRMAGGVSHRTQLELIPGSIETVARLSKQGYTIIMVTHQPGLSRGLFDLDELEAIHAKIADCVEQQGGCITAIFYCPHDADDYCYCRPPATGLLDVVGVELDCMIDNAFYFCDNDDELCAAKARGCIPILCDEVTTLHIASQSLN</sequence>
<evidence type="ECO:0000256" key="6">
    <source>
        <dbReference type="ARBA" id="ARBA00031828"/>
    </source>
</evidence>
<evidence type="ECO:0000256" key="2">
    <source>
        <dbReference type="ARBA" id="ARBA00022490"/>
    </source>
</evidence>
<comment type="cofactor">
    <cofactor evidence="8">
        <name>Zn(2+)</name>
        <dbReference type="ChEBI" id="CHEBI:29105"/>
    </cofactor>
</comment>
<evidence type="ECO:0000256" key="3">
    <source>
        <dbReference type="ARBA" id="ARBA00022723"/>
    </source>
</evidence>
<keyword evidence="8" id="KW-0460">Magnesium</keyword>
<comment type="similarity">
    <text evidence="7">Belongs to the gmhB family.</text>
</comment>
<accession>A0A1D2QRI9</accession>
<keyword evidence="4 7" id="KW-0378">Hydrolase</keyword>
<protein>
    <recommendedName>
        <fullName evidence="6 7">D,D-heptose 1,7-bisphosphate phosphatase</fullName>
        <ecNumber evidence="7">3.1.3.-</ecNumber>
    </recommendedName>
</protein>
<dbReference type="NCBIfam" id="TIGR01656">
    <property type="entry name" value="Histidinol-ppas"/>
    <property type="match status" value="1"/>
</dbReference>
<evidence type="ECO:0000256" key="8">
    <source>
        <dbReference type="PIRSR" id="PIRSR004682-4"/>
    </source>
</evidence>
<evidence type="ECO:0000256" key="5">
    <source>
        <dbReference type="ARBA" id="ARBA00023277"/>
    </source>
</evidence>
<reference evidence="9 10" key="1">
    <citation type="journal article" date="2016" name="Appl. Environ. Microbiol.">
        <title>Lack of Overt Genome Reduction in the Bryostatin-Producing Bryozoan Symbiont "Candidatus Endobugula sertula".</title>
        <authorList>
            <person name="Miller I.J."/>
            <person name="Vanee N."/>
            <person name="Fong S.S."/>
            <person name="Lim-Fong G.E."/>
            <person name="Kwan J.C."/>
        </authorList>
    </citation>
    <scope>NUCLEOTIDE SEQUENCE [LARGE SCALE GENOMIC DNA]</scope>
    <source>
        <strain evidence="9">AB1-4</strain>
    </source>
</reference>
<feature type="binding site" evidence="8">
    <location>
        <position position="97"/>
    </location>
    <ligand>
        <name>Zn(2+)</name>
        <dbReference type="ChEBI" id="CHEBI:29105"/>
    </ligand>
</feature>
<dbReference type="AlphaFoldDB" id="A0A1D2QRI9"/>
<dbReference type="SUPFAM" id="SSF56784">
    <property type="entry name" value="HAD-like"/>
    <property type="match status" value="1"/>
</dbReference>
<dbReference type="NCBIfam" id="TIGR01662">
    <property type="entry name" value="HAD-SF-IIIA"/>
    <property type="match status" value="1"/>
</dbReference>